<accession>A0A5B6TM64</accession>
<feature type="domain" description="Major facilitator superfamily (MFS) profile" evidence="5">
    <location>
        <begin position="1"/>
        <end position="376"/>
    </location>
</feature>
<keyword evidence="1 4" id="KW-0812">Transmembrane</keyword>
<dbReference type="Gene3D" id="1.20.1250.20">
    <property type="entry name" value="MFS general substrate transporter like domains"/>
    <property type="match status" value="1"/>
</dbReference>
<evidence type="ECO:0000259" key="5">
    <source>
        <dbReference type="PROSITE" id="PS50850"/>
    </source>
</evidence>
<evidence type="ECO:0000256" key="4">
    <source>
        <dbReference type="SAM" id="Phobius"/>
    </source>
</evidence>
<evidence type="ECO:0000256" key="2">
    <source>
        <dbReference type="ARBA" id="ARBA00022989"/>
    </source>
</evidence>
<feature type="transmembrane region" description="Helical" evidence="4">
    <location>
        <begin position="325"/>
        <end position="346"/>
    </location>
</feature>
<dbReference type="EMBL" id="VKKY01000003">
    <property type="protein sequence ID" value="KAA3437202.1"/>
    <property type="molecule type" value="Genomic_DNA"/>
</dbReference>
<feature type="transmembrane region" description="Helical" evidence="4">
    <location>
        <begin position="33"/>
        <end position="52"/>
    </location>
</feature>
<dbReference type="GO" id="GO:0022857">
    <property type="term" value="F:transmembrane transporter activity"/>
    <property type="evidence" value="ECO:0007669"/>
    <property type="project" value="InterPro"/>
</dbReference>
<feature type="transmembrane region" description="Helical" evidence="4">
    <location>
        <begin position="201"/>
        <end position="223"/>
    </location>
</feature>
<keyword evidence="2 4" id="KW-1133">Transmembrane helix</keyword>
<dbReference type="InterPro" id="IPR011701">
    <property type="entry name" value="MFS"/>
</dbReference>
<dbReference type="OrthoDB" id="9815356at2"/>
<feature type="transmembrane region" description="Helical" evidence="4">
    <location>
        <begin position="121"/>
        <end position="144"/>
    </location>
</feature>
<evidence type="ECO:0000313" key="6">
    <source>
        <dbReference type="EMBL" id="KAA3437202.1"/>
    </source>
</evidence>
<organism evidence="6 7">
    <name type="scientific">Rufibacter hautae</name>
    <dbReference type="NCBI Taxonomy" id="2595005"/>
    <lineage>
        <taxon>Bacteria</taxon>
        <taxon>Pseudomonadati</taxon>
        <taxon>Bacteroidota</taxon>
        <taxon>Cytophagia</taxon>
        <taxon>Cytophagales</taxon>
        <taxon>Hymenobacteraceae</taxon>
        <taxon>Rufibacter</taxon>
    </lineage>
</organism>
<comment type="caution">
    <text evidence="6">The sequence shown here is derived from an EMBL/GenBank/DDBJ whole genome shotgun (WGS) entry which is preliminary data.</text>
</comment>
<name>A0A5B6TM64_9BACT</name>
<keyword evidence="7" id="KW-1185">Reference proteome</keyword>
<dbReference type="AlphaFoldDB" id="A0A5B6TM64"/>
<feature type="transmembrane region" description="Helical" evidence="4">
    <location>
        <begin position="235"/>
        <end position="253"/>
    </location>
</feature>
<dbReference type="Pfam" id="PF07690">
    <property type="entry name" value="MFS_1"/>
    <property type="match status" value="1"/>
</dbReference>
<dbReference type="PROSITE" id="PS50850">
    <property type="entry name" value="MFS"/>
    <property type="match status" value="1"/>
</dbReference>
<feature type="transmembrane region" description="Helical" evidence="4">
    <location>
        <begin position="352"/>
        <end position="371"/>
    </location>
</feature>
<dbReference type="InterPro" id="IPR020846">
    <property type="entry name" value="MFS_dom"/>
</dbReference>
<dbReference type="InterPro" id="IPR036259">
    <property type="entry name" value="MFS_trans_sf"/>
</dbReference>
<dbReference type="PANTHER" id="PTHR42910:SF1">
    <property type="entry name" value="MAJOR FACILITATOR SUPERFAMILY (MFS) PROFILE DOMAIN-CONTAINING PROTEIN"/>
    <property type="match status" value="1"/>
</dbReference>
<dbReference type="PANTHER" id="PTHR42910">
    <property type="entry name" value="TRANSPORTER SCO4007-RELATED"/>
    <property type="match status" value="1"/>
</dbReference>
<dbReference type="CDD" id="cd17324">
    <property type="entry name" value="MFS_NepI_like"/>
    <property type="match status" value="1"/>
</dbReference>
<keyword evidence="3 4" id="KW-0472">Membrane</keyword>
<reference evidence="6 7" key="1">
    <citation type="submission" date="2019-07" db="EMBL/GenBank/DDBJ databases">
        <title>Rufibacter sp. nov., isolated from lake sediment.</title>
        <authorList>
            <person name="Qu J.-H."/>
        </authorList>
    </citation>
    <scope>NUCLEOTIDE SEQUENCE [LARGE SCALE GENOMIC DNA]</scope>
    <source>
        <strain evidence="6 7">NBS58-1</strain>
    </source>
</reference>
<evidence type="ECO:0000256" key="1">
    <source>
        <dbReference type="ARBA" id="ARBA00022692"/>
    </source>
</evidence>
<proteinExistence type="predicted"/>
<evidence type="ECO:0000256" key="3">
    <source>
        <dbReference type="ARBA" id="ARBA00023136"/>
    </source>
</evidence>
<dbReference type="SUPFAM" id="SSF103473">
    <property type="entry name" value="MFS general substrate transporter"/>
    <property type="match status" value="1"/>
</dbReference>
<gene>
    <name evidence="6" type="ORF">FOA19_20015</name>
</gene>
<protein>
    <submittedName>
        <fullName evidence="6">MFS transporter</fullName>
    </submittedName>
</protein>
<evidence type="ECO:0000313" key="7">
    <source>
        <dbReference type="Proteomes" id="UP000324133"/>
    </source>
</evidence>
<sequence length="385" mass="41133">MTIATGMVVANLYYNQPLLGKIAVTFGVSEASAGSLAMLTQIGYAVGMLFIIPLGDMLRRKRLIMIDFAAIIIALLLAAVAVNIQSLMVASFLIGATSVIPQLLVPMAAHLAKPEARGRTVGFVMSGLLIGILLSRTVSGFVGAHLGWRAMFYIAAGMMAALWAALYFLLPEVHPDFKGNYKNLMKSLIHLIKEQPMLRLVSLRGALCYATFGAFWTTLVFLLQEPPFNMGSDAAGLFGLVGAAGALGASYMGRLNDKGNAYTVTTVTIALILLSYVVFGFSGSSIVGLVIGVILLDLGVQATHISNQTFIFSLIPEARNRLNTVYMVTYFAGGASGTFIASQAWHLWKWNGVVAVGLVFSGLALLLHLLFMRHVNSPAPSVAKP</sequence>
<feature type="transmembrane region" description="Helical" evidence="4">
    <location>
        <begin position="88"/>
        <end position="109"/>
    </location>
</feature>
<feature type="transmembrane region" description="Helical" evidence="4">
    <location>
        <begin position="150"/>
        <end position="170"/>
    </location>
</feature>
<dbReference type="Proteomes" id="UP000324133">
    <property type="component" value="Unassembled WGS sequence"/>
</dbReference>
<feature type="transmembrane region" description="Helical" evidence="4">
    <location>
        <begin position="64"/>
        <end position="82"/>
    </location>
</feature>